<evidence type="ECO:0000256" key="1">
    <source>
        <dbReference type="SAM" id="MobiDB-lite"/>
    </source>
</evidence>
<dbReference type="Proteomes" id="UP000640052">
    <property type="component" value="Unassembled WGS sequence"/>
</dbReference>
<reference evidence="2" key="1">
    <citation type="submission" date="2021-01" db="EMBL/GenBank/DDBJ databases">
        <title>Whole genome shotgun sequence of Acrocarpospora phusangensis NBRC 108782.</title>
        <authorList>
            <person name="Komaki H."/>
            <person name="Tamura T."/>
        </authorList>
    </citation>
    <scope>NUCLEOTIDE SEQUENCE</scope>
    <source>
        <strain evidence="2">NBRC 108782</strain>
    </source>
</reference>
<dbReference type="Pfam" id="PF13730">
    <property type="entry name" value="HTH_36"/>
    <property type="match status" value="1"/>
</dbReference>
<comment type="caution">
    <text evidence="2">The sequence shown here is derived from an EMBL/GenBank/DDBJ whole genome shotgun (WGS) entry which is preliminary data.</text>
</comment>
<feature type="compositionally biased region" description="Basic and acidic residues" evidence="1">
    <location>
        <begin position="176"/>
        <end position="185"/>
    </location>
</feature>
<evidence type="ECO:0000313" key="3">
    <source>
        <dbReference type="Proteomes" id="UP000640052"/>
    </source>
</evidence>
<sequence>MGIRLVAEVLDNAPTDLTPAERLLLVALAEDARDETRVCWPGMDKLVRRTGLQPDSIRRVFQRLAKRGLEVRVPIGMDKQGRPQFAREHVQTNYRLPVLVRRDVDPPSEAGPGSPLSGGTVVPPESRDENPSTLFEAGPQSPPEAGPQSRPSPQPPHNIEEKNTSSRPGSTKRAQKRDEPPRPDVEQLCERLLAWLVKKDYRGRPEKVTDAWRTEARLLLDKNKAPFEEALAVLDWSQQDFFWRKNIHGMPKFREQYGRLEFQSRDDRGATSARPGQGHRAPGADPRKYAEEDYHDPRF</sequence>
<organism evidence="2 3">
    <name type="scientific">Acrocarpospora phusangensis</name>
    <dbReference type="NCBI Taxonomy" id="1070424"/>
    <lineage>
        <taxon>Bacteria</taxon>
        <taxon>Bacillati</taxon>
        <taxon>Actinomycetota</taxon>
        <taxon>Actinomycetes</taxon>
        <taxon>Streptosporangiales</taxon>
        <taxon>Streptosporangiaceae</taxon>
        <taxon>Acrocarpospora</taxon>
    </lineage>
</organism>
<feature type="region of interest" description="Disordered" evidence="1">
    <location>
        <begin position="103"/>
        <end position="185"/>
    </location>
</feature>
<proteinExistence type="predicted"/>
<feature type="compositionally biased region" description="Pro residues" evidence="1">
    <location>
        <begin position="140"/>
        <end position="156"/>
    </location>
</feature>
<dbReference type="AlphaFoldDB" id="A0A919Q6F6"/>
<evidence type="ECO:0000313" key="2">
    <source>
        <dbReference type="EMBL" id="GIH23021.1"/>
    </source>
</evidence>
<gene>
    <name evidence="2" type="ORF">Aph01nite_13310</name>
</gene>
<feature type="compositionally biased region" description="Basic and acidic residues" evidence="1">
    <location>
        <begin position="285"/>
        <end position="299"/>
    </location>
</feature>
<dbReference type="RefSeq" id="WP_204039839.1">
    <property type="nucleotide sequence ID" value="NZ_BOOA01000007.1"/>
</dbReference>
<accession>A0A919Q6F6</accession>
<evidence type="ECO:0008006" key="4">
    <source>
        <dbReference type="Google" id="ProtNLM"/>
    </source>
</evidence>
<feature type="region of interest" description="Disordered" evidence="1">
    <location>
        <begin position="262"/>
        <end position="299"/>
    </location>
</feature>
<name>A0A919Q6F6_9ACTN</name>
<protein>
    <recommendedName>
        <fullName evidence="4">Helix-turn-helix domain-containing protein</fullName>
    </recommendedName>
</protein>
<keyword evidence="3" id="KW-1185">Reference proteome</keyword>
<dbReference type="EMBL" id="BOOA01000007">
    <property type="protein sequence ID" value="GIH23021.1"/>
    <property type="molecule type" value="Genomic_DNA"/>
</dbReference>